<gene>
    <name evidence="6" type="ORF">CCR94_16555</name>
</gene>
<sequence length="47" mass="5217">MRRERDNKGPKRLHGGGSTMNETSWTTPQACEVCVGMEVTAYMSAEI</sequence>
<evidence type="ECO:0000256" key="4">
    <source>
        <dbReference type="ARBA" id="ARBA00022905"/>
    </source>
</evidence>
<protein>
    <recommendedName>
        <fullName evidence="3">Coenzyme PQQ synthesis protein A</fullName>
    </recommendedName>
</protein>
<evidence type="ECO:0000256" key="2">
    <source>
        <dbReference type="ARBA" id="ARBA00009325"/>
    </source>
</evidence>
<accession>A0A2S6N317</accession>
<evidence type="ECO:0000256" key="1">
    <source>
        <dbReference type="ARBA" id="ARBA00004886"/>
    </source>
</evidence>
<comment type="similarity">
    <text evidence="2">Belongs to the PqqA family.</text>
</comment>
<organism evidence="6 7">
    <name type="scientific">Rhodoblastus sphagnicola</name>
    <dbReference type="NCBI Taxonomy" id="333368"/>
    <lineage>
        <taxon>Bacteria</taxon>
        <taxon>Pseudomonadati</taxon>
        <taxon>Pseudomonadota</taxon>
        <taxon>Alphaproteobacteria</taxon>
        <taxon>Hyphomicrobiales</taxon>
        <taxon>Rhodoblastaceae</taxon>
        <taxon>Rhodoblastus</taxon>
    </lineage>
</organism>
<dbReference type="Pfam" id="PF08042">
    <property type="entry name" value="PqqA"/>
    <property type="match status" value="1"/>
</dbReference>
<keyword evidence="7" id="KW-1185">Reference proteome</keyword>
<dbReference type="AlphaFoldDB" id="A0A2S6N317"/>
<name>A0A2S6N317_9HYPH</name>
<reference evidence="6 7" key="1">
    <citation type="journal article" date="2018" name="Arch. Microbiol.">
        <title>New insights into the metabolic potential of the phototrophic purple bacterium Rhodopila globiformis DSM 161(T) from its draft genome sequence and evidence for a vanadium-dependent nitrogenase.</title>
        <authorList>
            <person name="Imhoff J.F."/>
            <person name="Rahn T."/>
            <person name="Kunzel S."/>
            <person name="Neulinger S.C."/>
        </authorList>
    </citation>
    <scope>NUCLEOTIDE SEQUENCE [LARGE SCALE GENOMIC DNA]</scope>
    <source>
        <strain evidence="6 7">DSM 16996</strain>
    </source>
</reference>
<keyword evidence="4" id="KW-0884">PQQ biosynthesis</keyword>
<feature type="region of interest" description="Disordered" evidence="5">
    <location>
        <begin position="1"/>
        <end position="27"/>
    </location>
</feature>
<comment type="pathway">
    <text evidence="1">Cofactor biosynthesis; pyrroloquinoline quinone biosynthesis.</text>
</comment>
<evidence type="ECO:0000313" key="6">
    <source>
        <dbReference type="EMBL" id="PPQ28999.1"/>
    </source>
</evidence>
<dbReference type="Proteomes" id="UP000239089">
    <property type="component" value="Unassembled WGS sequence"/>
</dbReference>
<dbReference type="NCBIfam" id="TIGR02107">
    <property type="entry name" value="PQQ_syn_pqqA"/>
    <property type="match status" value="1"/>
</dbReference>
<evidence type="ECO:0000256" key="5">
    <source>
        <dbReference type="SAM" id="MobiDB-lite"/>
    </source>
</evidence>
<evidence type="ECO:0000256" key="3">
    <source>
        <dbReference type="ARBA" id="ARBA00015086"/>
    </source>
</evidence>
<proteinExistence type="inferred from homology"/>
<comment type="caution">
    <text evidence="6">The sequence shown here is derived from an EMBL/GenBank/DDBJ whole genome shotgun (WGS) entry which is preliminary data.</text>
</comment>
<evidence type="ECO:0000313" key="7">
    <source>
        <dbReference type="Proteomes" id="UP000239089"/>
    </source>
</evidence>
<dbReference type="EMBL" id="NHSJ01000100">
    <property type="protein sequence ID" value="PPQ28999.1"/>
    <property type="molecule type" value="Genomic_DNA"/>
</dbReference>
<dbReference type="GO" id="GO:0018189">
    <property type="term" value="P:pyrroloquinoline quinone biosynthetic process"/>
    <property type="evidence" value="ECO:0007669"/>
    <property type="project" value="UniProtKB-UniPathway"/>
</dbReference>
<dbReference type="InterPro" id="IPR011725">
    <property type="entry name" value="PQQ_synth_PqqA"/>
</dbReference>
<dbReference type="UniPathway" id="UPA00539"/>